<comment type="caution">
    <text evidence="1">The sequence shown here is derived from an EMBL/GenBank/DDBJ whole genome shotgun (WGS) entry which is preliminary data.</text>
</comment>
<dbReference type="RefSeq" id="WP_111062529.1">
    <property type="nucleotide sequence ID" value="NZ_JBHUCU010000027.1"/>
</dbReference>
<proteinExistence type="predicted"/>
<accession>A0A2W1MZC4</accession>
<sequence>MKYFALLSVCLLAISCGPRQLESADIQENILAETSILNTVQIGDSWEDVKQKAGSYWEVKEDPAFDVYQFRRDLDAGSEYISITFKLNNNMVGGIGVSVNTSSINPTVLKLLQADILSIYKKRFHVSFENNNNVVRTFGNKFYNYEKTENFRDGSSSIGVFCTVKL</sequence>
<evidence type="ECO:0000313" key="2">
    <source>
        <dbReference type="Proteomes" id="UP000249248"/>
    </source>
</evidence>
<protein>
    <recommendedName>
        <fullName evidence="3">Lipoprotein</fullName>
    </recommendedName>
</protein>
<keyword evidence="2" id="KW-1185">Reference proteome</keyword>
<dbReference type="Proteomes" id="UP000249248">
    <property type="component" value="Unassembled WGS sequence"/>
</dbReference>
<name>A0A2W1MZC4_9FLAO</name>
<evidence type="ECO:0000313" key="1">
    <source>
        <dbReference type="EMBL" id="PZE17569.1"/>
    </source>
</evidence>
<dbReference type="PROSITE" id="PS51257">
    <property type="entry name" value="PROKAR_LIPOPROTEIN"/>
    <property type="match status" value="1"/>
</dbReference>
<dbReference type="AlphaFoldDB" id="A0A2W1MZC4"/>
<dbReference type="EMBL" id="QKSB01000003">
    <property type="protein sequence ID" value="PZE17569.1"/>
    <property type="molecule type" value="Genomic_DNA"/>
</dbReference>
<reference evidence="1 2" key="1">
    <citation type="submission" date="2018-06" db="EMBL/GenBank/DDBJ databases">
        <title>The draft genome sequence of Crocinitomix sp. SM1701.</title>
        <authorList>
            <person name="Zhang X."/>
        </authorList>
    </citation>
    <scope>NUCLEOTIDE SEQUENCE [LARGE SCALE GENOMIC DNA]</scope>
    <source>
        <strain evidence="1 2">SM1701</strain>
    </source>
</reference>
<organism evidence="1 2">
    <name type="scientific">Putridiphycobacter roseus</name>
    <dbReference type="NCBI Taxonomy" id="2219161"/>
    <lineage>
        <taxon>Bacteria</taxon>
        <taxon>Pseudomonadati</taxon>
        <taxon>Bacteroidota</taxon>
        <taxon>Flavobacteriia</taxon>
        <taxon>Flavobacteriales</taxon>
        <taxon>Crocinitomicaceae</taxon>
        <taxon>Putridiphycobacter</taxon>
    </lineage>
</organism>
<gene>
    <name evidence="1" type="ORF">DNU06_06995</name>
</gene>
<evidence type="ECO:0008006" key="3">
    <source>
        <dbReference type="Google" id="ProtNLM"/>
    </source>
</evidence>